<reference evidence="2" key="1">
    <citation type="submission" date="2014-07" db="EMBL/GenBank/DDBJ databases">
        <authorList>
            <person name="Urmite Genomes Urmite Genomes"/>
        </authorList>
    </citation>
    <scope>NUCLEOTIDE SEQUENCE</scope>
    <source>
        <strain evidence="2">12M76_air</strain>
    </source>
</reference>
<dbReference type="EMBL" id="LM997413">
    <property type="protein sequence ID" value="CEA04816.1"/>
    <property type="molecule type" value="Genomic_DNA"/>
</dbReference>
<accession>A0A078MJD0</accession>
<evidence type="ECO:0000313" key="2">
    <source>
        <dbReference type="EMBL" id="CEA04816.1"/>
    </source>
</evidence>
<keyword evidence="1" id="KW-1133">Transmembrane helix</keyword>
<evidence type="ECO:0008006" key="3">
    <source>
        <dbReference type="Google" id="ProtNLM"/>
    </source>
</evidence>
<dbReference type="OrthoDB" id="9785445at2"/>
<organism evidence="2">
    <name type="scientific">Pseudomonas saudimassiliensis</name>
    <dbReference type="NCBI Taxonomy" id="1461581"/>
    <lineage>
        <taxon>Bacteria</taxon>
        <taxon>Pseudomonadati</taxon>
        <taxon>Pseudomonadota</taxon>
        <taxon>Gammaproteobacteria</taxon>
        <taxon>Pseudomonadales</taxon>
        <taxon>Pseudomonadaceae</taxon>
        <taxon>Pseudomonas</taxon>
    </lineage>
</organism>
<keyword evidence="1" id="KW-0472">Membrane</keyword>
<sequence length="200" mass="21965">MMSTAERTPDTQRPRGQLKLLAIVAVVLGPILVAWLMATTQIGIPQGQTNHSALVEPQLTVEDWQLGLEQVGYGAPWRLLVTAPEGCTEACLALVHEARQINVATGREADRVQHVLALGQPADEQLSRRLEQDYPKLQRASLAPTAYRDSLAAHPEAWRQGPQLWVVDPLGRVVLHRDPANPGKALLDDLRHLLKVSKVG</sequence>
<dbReference type="AlphaFoldDB" id="A0A078MJD0"/>
<proteinExistence type="predicted"/>
<protein>
    <recommendedName>
        <fullName evidence="3">Transmembrane protein</fullName>
    </recommendedName>
</protein>
<feature type="transmembrane region" description="Helical" evidence="1">
    <location>
        <begin position="20"/>
        <end position="38"/>
    </location>
</feature>
<dbReference type="EMBL" id="LK391969">
    <property type="protein sequence ID" value="CEF26809.1"/>
    <property type="molecule type" value="Genomic_DNA"/>
</dbReference>
<dbReference type="PATRIC" id="fig|1461581.3.peg.1721"/>
<name>A0A078MJD0_9PSED</name>
<keyword evidence="1" id="KW-0812">Transmembrane</keyword>
<gene>
    <name evidence="2" type="ORF">BN1049_01743</name>
</gene>
<evidence type="ECO:0000256" key="1">
    <source>
        <dbReference type="SAM" id="Phobius"/>
    </source>
</evidence>